<dbReference type="Gene3D" id="3.30.40.10">
    <property type="entry name" value="Zinc/RING finger domain, C3HC4 (zinc finger)"/>
    <property type="match status" value="1"/>
</dbReference>
<dbReference type="EC" id="2.3.2.27" evidence="2"/>
<evidence type="ECO:0000256" key="6">
    <source>
        <dbReference type="ARBA" id="ARBA00022786"/>
    </source>
</evidence>
<evidence type="ECO:0000256" key="1">
    <source>
        <dbReference type="ARBA" id="ARBA00000900"/>
    </source>
</evidence>
<dbReference type="GO" id="GO:0061630">
    <property type="term" value="F:ubiquitin protein ligase activity"/>
    <property type="evidence" value="ECO:0007669"/>
    <property type="project" value="UniProtKB-EC"/>
</dbReference>
<keyword evidence="4" id="KW-0479">Metal-binding</keyword>
<dbReference type="SUPFAM" id="SSF57850">
    <property type="entry name" value="RING/U-box"/>
    <property type="match status" value="1"/>
</dbReference>
<name>A0AAV8D9A2_9POAL</name>
<protein>
    <recommendedName>
        <fullName evidence="2">RING-type E3 ubiquitin transferase</fullName>
        <ecNumber evidence="2">2.3.2.27</ecNumber>
    </recommendedName>
</protein>
<dbReference type="InterPro" id="IPR013083">
    <property type="entry name" value="Znf_RING/FYVE/PHD"/>
</dbReference>
<keyword evidence="10" id="KW-1133">Transmembrane helix</keyword>
<comment type="catalytic activity">
    <reaction evidence="1">
        <text>S-ubiquitinyl-[E2 ubiquitin-conjugating enzyme]-L-cysteine + [acceptor protein]-L-lysine = [E2 ubiquitin-conjugating enzyme]-L-cysteine + N(6)-ubiquitinyl-[acceptor protein]-L-lysine.</text>
        <dbReference type="EC" id="2.3.2.27"/>
    </reaction>
</comment>
<organism evidence="12 13">
    <name type="scientific">Rhynchospora pubera</name>
    <dbReference type="NCBI Taxonomy" id="906938"/>
    <lineage>
        <taxon>Eukaryota</taxon>
        <taxon>Viridiplantae</taxon>
        <taxon>Streptophyta</taxon>
        <taxon>Embryophyta</taxon>
        <taxon>Tracheophyta</taxon>
        <taxon>Spermatophyta</taxon>
        <taxon>Magnoliopsida</taxon>
        <taxon>Liliopsida</taxon>
        <taxon>Poales</taxon>
        <taxon>Cyperaceae</taxon>
        <taxon>Cyperoideae</taxon>
        <taxon>Rhynchosporeae</taxon>
        <taxon>Rhynchospora</taxon>
    </lineage>
</organism>
<feature type="compositionally biased region" description="Polar residues" evidence="9">
    <location>
        <begin position="338"/>
        <end position="349"/>
    </location>
</feature>
<evidence type="ECO:0000259" key="11">
    <source>
        <dbReference type="PROSITE" id="PS50089"/>
    </source>
</evidence>
<feature type="region of interest" description="Disordered" evidence="9">
    <location>
        <begin position="463"/>
        <end position="482"/>
    </location>
</feature>
<dbReference type="Pfam" id="PF13639">
    <property type="entry name" value="zf-RING_2"/>
    <property type="match status" value="1"/>
</dbReference>
<evidence type="ECO:0000256" key="9">
    <source>
        <dbReference type="SAM" id="MobiDB-lite"/>
    </source>
</evidence>
<feature type="region of interest" description="Disordered" evidence="9">
    <location>
        <begin position="264"/>
        <end position="284"/>
    </location>
</feature>
<dbReference type="PANTHER" id="PTHR46463:SF27">
    <property type="entry name" value="OS03G0788800 PROTEIN"/>
    <property type="match status" value="1"/>
</dbReference>
<keyword evidence="3" id="KW-0808">Transferase</keyword>
<evidence type="ECO:0000256" key="8">
    <source>
        <dbReference type="PROSITE-ProRule" id="PRU00175"/>
    </source>
</evidence>
<comment type="caution">
    <text evidence="12">The sequence shown here is derived from an EMBL/GenBank/DDBJ whole genome shotgun (WGS) entry which is preliminary data.</text>
</comment>
<dbReference type="AlphaFoldDB" id="A0AAV8D9A2"/>
<dbReference type="PANTHER" id="PTHR46463">
    <property type="entry name" value="ZINC FINGER, RING/FYVE/PHD-TYPE"/>
    <property type="match status" value="1"/>
</dbReference>
<evidence type="ECO:0000256" key="5">
    <source>
        <dbReference type="ARBA" id="ARBA00022771"/>
    </source>
</evidence>
<evidence type="ECO:0000256" key="4">
    <source>
        <dbReference type="ARBA" id="ARBA00022723"/>
    </source>
</evidence>
<dbReference type="Proteomes" id="UP001140206">
    <property type="component" value="Chromosome 4"/>
</dbReference>
<feature type="domain" description="RING-type" evidence="11">
    <location>
        <begin position="139"/>
        <end position="179"/>
    </location>
</feature>
<reference evidence="12" key="1">
    <citation type="submission" date="2022-08" db="EMBL/GenBank/DDBJ databases">
        <authorList>
            <person name="Marques A."/>
        </authorList>
    </citation>
    <scope>NUCLEOTIDE SEQUENCE</scope>
    <source>
        <strain evidence="12">RhyPub2mFocal</strain>
        <tissue evidence="12">Leaves</tissue>
    </source>
</reference>
<evidence type="ECO:0000256" key="2">
    <source>
        <dbReference type="ARBA" id="ARBA00012483"/>
    </source>
</evidence>
<dbReference type="PROSITE" id="PS50089">
    <property type="entry name" value="ZF_RING_2"/>
    <property type="match status" value="1"/>
</dbReference>
<dbReference type="EMBL" id="JAMFTS010000004">
    <property type="protein sequence ID" value="KAJ4763741.1"/>
    <property type="molecule type" value="Genomic_DNA"/>
</dbReference>
<evidence type="ECO:0000313" key="12">
    <source>
        <dbReference type="EMBL" id="KAJ4763741.1"/>
    </source>
</evidence>
<keyword evidence="13" id="KW-1185">Reference proteome</keyword>
<sequence>MTSKDKLKYLSVCQKLLARPKMNFRCKQKFAKPLHRKTEIESCAFPSFLFLFPVQLIPLLAQGQWVLTLFLSLTKPLPSLFFFFLGLTSFLVKVWGSFILPISFQVGRREFEMEKMECQHSSAVAFVEGGHQDAFEDGCSICLEPFSDSDPSTVTSCNHDFHLQCILEWCQRSFHCPMCWQPICLKDPTSQTLLEAVKSERNMRGNRFSEPVNLHPVLTDLEHGQWQANAESDELDEHLLQQLAAAAISDRAFEISEREILSNSYRPNNNTSSQTPVLPSNPIASSRGRVIIGEIRQQVPPPQINPSYPAPVHTPMSLSTGASGSNPRGSGNRSVSGKPTSSNNETMGPSESQSFSESLKSRLNAVSSRYRESIKKNTKGWKERLFSRNATVSEHGSEVKREVNNGIASVSRVVQSLETKDSSYVNEVRSNKNSADNSSNTNPNPTMRLHLARVAASDSLFSSPFLSNSSSSNACAASSSSK</sequence>
<keyword evidence="10" id="KW-0812">Transmembrane</keyword>
<feature type="region of interest" description="Disordered" evidence="9">
    <location>
        <begin position="297"/>
        <end position="360"/>
    </location>
</feature>
<feature type="compositionally biased region" description="Polar residues" evidence="9">
    <location>
        <begin position="431"/>
        <end position="445"/>
    </location>
</feature>
<feature type="compositionally biased region" description="Low complexity" evidence="9">
    <location>
        <begin position="321"/>
        <end position="337"/>
    </location>
</feature>
<keyword evidence="10" id="KW-0472">Membrane</keyword>
<evidence type="ECO:0000313" key="13">
    <source>
        <dbReference type="Proteomes" id="UP001140206"/>
    </source>
</evidence>
<dbReference type="GO" id="GO:0008270">
    <property type="term" value="F:zinc ion binding"/>
    <property type="evidence" value="ECO:0007669"/>
    <property type="project" value="UniProtKB-KW"/>
</dbReference>
<feature type="region of interest" description="Disordered" evidence="9">
    <location>
        <begin position="427"/>
        <end position="446"/>
    </location>
</feature>
<dbReference type="InterPro" id="IPR001841">
    <property type="entry name" value="Znf_RING"/>
</dbReference>
<proteinExistence type="predicted"/>
<keyword evidence="6" id="KW-0833">Ubl conjugation pathway</keyword>
<evidence type="ECO:0000256" key="7">
    <source>
        <dbReference type="ARBA" id="ARBA00022833"/>
    </source>
</evidence>
<dbReference type="SMART" id="SM00184">
    <property type="entry name" value="RING"/>
    <property type="match status" value="1"/>
</dbReference>
<feature type="transmembrane region" description="Helical" evidence="10">
    <location>
        <begin position="81"/>
        <end position="106"/>
    </location>
</feature>
<keyword evidence="7" id="KW-0862">Zinc</keyword>
<evidence type="ECO:0000256" key="10">
    <source>
        <dbReference type="SAM" id="Phobius"/>
    </source>
</evidence>
<evidence type="ECO:0000256" key="3">
    <source>
        <dbReference type="ARBA" id="ARBA00022679"/>
    </source>
</evidence>
<accession>A0AAV8D9A2</accession>
<gene>
    <name evidence="12" type="ORF">LUZ62_074116</name>
</gene>
<keyword evidence="5 8" id="KW-0863">Zinc-finger</keyword>